<dbReference type="PANTHER" id="PTHR30563">
    <property type="entry name" value="DNA RECOMBINATION PROTEIN RMUC"/>
    <property type="match status" value="1"/>
</dbReference>
<reference evidence="7 8" key="1">
    <citation type="journal article" date="2016" name="Nat. Commun.">
        <title>Thousands of microbial genomes shed light on interconnected biogeochemical processes in an aquifer system.</title>
        <authorList>
            <person name="Anantharaman K."/>
            <person name="Brown C.T."/>
            <person name="Hug L.A."/>
            <person name="Sharon I."/>
            <person name="Castelle C.J."/>
            <person name="Probst A.J."/>
            <person name="Thomas B.C."/>
            <person name="Singh A."/>
            <person name="Wilkins M.J."/>
            <person name="Karaoz U."/>
            <person name="Brodie E.L."/>
            <person name="Williams K.H."/>
            <person name="Hubbard S.S."/>
            <person name="Banfield J.F."/>
        </authorList>
    </citation>
    <scope>NUCLEOTIDE SEQUENCE [LARGE SCALE GENOMIC DNA]</scope>
</reference>
<dbReference type="AlphaFoldDB" id="A0A1G1YXM7"/>
<organism evidence="7 8">
    <name type="scientific">Candidatus Colwellbacteria bacterium RBG_13_48_8</name>
    <dbReference type="NCBI Taxonomy" id="1797685"/>
    <lineage>
        <taxon>Bacteria</taxon>
        <taxon>Candidatus Colwelliibacteriota</taxon>
    </lineage>
</organism>
<evidence type="ECO:0008006" key="9">
    <source>
        <dbReference type="Google" id="ProtNLM"/>
    </source>
</evidence>
<sequence>MTFSDILILIGIGVVVWLILVREKFQKDDSKSALLLQNQMNELNRTMRSQSSESDKLIREITKELTRELTRVGEGQRQVVDIAKQLESLQNILKNPKQRGMLGEYSLEVLLKNAFSPKQYAMQYKFQNGDIVDAVLFVGDKIIPVDSKYSLENYNRIVSESDPVEQERLERVFKQDLKNRIDETAKYIRPGEGTSEYAFMFIPAEGIYYDLLNNEVGAIKSNTRDLVDYAANDKKVHIVSPTTFYAVLQSLVQSARDYQIQESTKEVLKNVVMLGKHLKAYNEYHGKLGDQIGTVVNTWNTSSREFRKIDRDVTKLTGKSIDIDVALLEKPSIDEE</sequence>
<evidence type="ECO:0000256" key="1">
    <source>
        <dbReference type="ARBA" id="ARBA00003416"/>
    </source>
</evidence>
<evidence type="ECO:0000256" key="5">
    <source>
        <dbReference type="SAM" id="Coils"/>
    </source>
</evidence>
<evidence type="ECO:0000256" key="2">
    <source>
        <dbReference type="ARBA" id="ARBA00009840"/>
    </source>
</evidence>
<keyword evidence="6" id="KW-0472">Membrane</keyword>
<gene>
    <name evidence="7" type="ORF">A2Y84_01575</name>
</gene>
<dbReference type="InterPro" id="IPR003798">
    <property type="entry name" value="DNA_recombination_RmuC"/>
</dbReference>
<comment type="caution">
    <text evidence="7">The sequence shown here is derived from an EMBL/GenBank/DDBJ whole genome shotgun (WGS) entry which is preliminary data.</text>
</comment>
<protein>
    <recommendedName>
        <fullName evidence="9">DNA recombination protein RmuC</fullName>
    </recommendedName>
</protein>
<keyword evidence="4" id="KW-0233">DNA recombination</keyword>
<keyword evidence="3 5" id="KW-0175">Coiled coil</keyword>
<evidence type="ECO:0000313" key="8">
    <source>
        <dbReference type="Proteomes" id="UP000177062"/>
    </source>
</evidence>
<dbReference type="PANTHER" id="PTHR30563:SF0">
    <property type="entry name" value="DNA RECOMBINATION PROTEIN RMUC"/>
    <property type="match status" value="1"/>
</dbReference>
<name>A0A1G1YXM7_9BACT</name>
<dbReference type="EMBL" id="MHIT01000006">
    <property type="protein sequence ID" value="OGY57108.1"/>
    <property type="molecule type" value="Genomic_DNA"/>
</dbReference>
<evidence type="ECO:0000256" key="6">
    <source>
        <dbReference type="SAM" id="Phobius"/>
    </source>
</evidence>
<dbReference type="GO" id="GO:0006310">
    <property type="term" value="P:DNA recombination"/>
    <property type="evidence" value="ECO:0007669"/>
    <property type="project" value="UniProtKB-KW"/>
</dbReference>
<keyword evidence="6" id="KW-1133">Transmembrane helix</keyword>
<evidence type="ECO:0000256" key="4">
    <source>
        <dbReference type="ARBA" id="ARBA00023172"/>
    </source>
</evidence>
<evidence type="ECO:0000313" key="7">
    <source>
        <dbReference type="EMBL" id="OGY57108.1"/>
    </source>
</evidence>
<proteinExistence type="inferred from homology"/>
<dbReference type="Proteomes" id="UP000177062">
    <property type="component" value="Unassembled WGS sequence"/>
</dbReference>
<feature type="coiled-coil region" evidence="5">
    <location>
        <begin position="33"/>
        <end position="60"/>
    </location>
</feature>
<accession>A0A1G1YXM7</accession>
<evidence type="ECO:0000256" key="3">
    <source>
        <dbReference type="ARBA" id="ARBA00023054"/>
    </source>
</evidence>
<feature type="transmembrane region" description="Helical" evidence="6">
    <location>
        <begin position="6"/>
        <end position="22"/>
    </location>
</feature>
<comment type="function">
    <text evidence="1">Involved in DNA recombination.</text>
</comment>
<keyword evidence="6" id="KW-0812">Transmembrane</keyword>
<dbReference type="Pfam" id="PF02646">
    <property type="entry name" value="RmuC"/>
    <property type="match status" value="1"/>
</dbReference>
<comment type="similarity">
    <text evidence="2">Belongs to the RmuC family.</text>
</comment>